<dbReference type="SFLD" id="SFLDG01067">
    <property type="entry name" value="SPASM/twitch_domain_containing"/>
    <property type="match status" value="1"/>
</dbReference>
<dbReference type="InterPro" id="IPR023885">
    <property type="entry name" value="4Fe4S-binding_SPASM_dom"/>
</dbReference>
<dbReference type="SFLD" id="SFLDS00029">
    <property type="entry name" value="Radical_SAM"/>
    <property type="match status" value="1"/>
</dbReference>
<keyword evidence="5" id="KW-0411">Iron-sulfur</keyword>
<comment type="cofactor">
    <cofactor evidence="1">
        <name>[4Fe-4S] cluster</name>
        <dbReference type="ChEBI" id="CHEBI:49883"/>
    </cofactor>
</comment>
<dbReference type="HOGENOM" id="CLU_009273_3_3_9"/>
<dbReference type="OrthoDB" id="9808591at2"/>
<dbReference type="Pfam" id="PF04055">
    <property type="entry name" value="Radical_SAM"/>
    <property type="match status" value="1"/>
</dbReference>
<dbReference type="STRING" id="309798.COPRO5265_1094"/>
<evidence type="ECO:0000256" key="3">
    <source>
        <dbReference type="ARBA" id="ARBA00022723"/>
    </source>
</evidence>
<dbReference type="eggNOG" id="COG0641">
    <property type="taxonomic scope" value="Bacteria"/>
</dbReference>
<dbReference type="InterPro" id="IPR023867">
    <property type="entry name" value="Sulphatase_maturase_rSAM"/>
</dbReference>
<evidence type="ECO:0000256" key="2">
    <source>
        <dbReference type="ARBA" id="ARBA00022691"/>
    </source>
</evidence>
<accession>B5Y9F8</accession>
<dbReference type="AlphaFoldDB" id="B5Y9F8"/>
<keyword evidence="8" id="KW-1185">Reference proteome</keyword>
<dbReference type="InterPro" id="IPR013785">
    <property type="entry name" value="Aldolase_TIM"/>
</dbReference>
<dbReference type="InterPro" id="IPR058240">
    <property type="entry name" value="rSAM_sf"/>
</dbReference>
<organism evidence="7 8">
    <name type="scientific">Coprothermobacter proteolyticus (strain ATCC 35245 / DSM 5265 / OCM 4 / BT)</name>
    <dbReference type="NCBI Taxonomy" id="309798"/>
    <lineage>
        <taxon>Bacteria</taxon>
        <taxon>Pseudomonadati</taxon>
        <taxon>Coprothermobacterota</taxon>
        <taxon>Coprothermobacteria</taxon>
        <taxon>Coprothermobacterales</taxon>
        <taxon>Coprothermobacteraceae</taxon>
        <taxon>Coprothermobacter</taxon>
    </lineage>
</organism>
<dbReference type="CDD" id="cd01335">
    <property type="entry name" value="Radical_SAM"/>
    <property type="match status" value="1"/>
</dbReference>
<dbReference type="GO" id="GO:0046872">
    <property type="term" value="F:metal ion binding"/>
    <property type="evidence" value="ECO:0007669"/>
    <property type="project" value="UniProtKB-KW"/>
</dbReference>
<dbReference type="InterPro" id="IPR007197">
    <property type="entry name" value="rSAM"/>
</dbReference>
<dbReference type="SFLD" id="SFLDG01386">
    <property type="entry name" value="main_SPASM_domain-containing"/>
    <property type="match status" value="1"/>
</dbReference>
<evidence type="ECO:0000256" key="1">
    <source>
        <dbReference type="ARBA" id="ARBA00001966"/>
    </source>
</evidence>
<dbReference type="SFLD" id="SFLDG01384">
    <property type="entry name" value="thioether_bond_formation_requi"/>
    <property type="match status" value="1"/>
</dbReference>
<evidence type="ECO:0000259" key="6">
    <source>
        <dbReference type="PROSITE" id="PS51918"/>
    </source>
</evidence>
<sequence>MSLYPFSLLGRFFVVHEETGSFFEVDQEVFENVQQGECPDELTAVLPEQPTLEWLRNQLEQRPRQLSALCLNVTHTCNMACKYCFAQQGNYGGQQAVMDFAVAKDAVDLLMKSSSSWADIDFFGGEPLIAWDTVEQTLAYATERAMAKNKKVRFSLTTNGLLLTPDKLDVLDRYNVNLTLSLDGPRVVHDKFRVDRAGDGTFDKVIEAFKEVERRRQGKNYYVRGTFTHDTLNFSESVTFLVDQGFKTISMEPVTGEGLPWSIKWSDLPIIEQQYEKLANFYLMRAKEGNDKRFYFYHFELNPMNPPSVLRRFTGCGAGVEYLAVNPKGDIFPCHQFDNVLSYKMGNVGQAAVKPHPDFVKAHALNKKHCQGCWARALCGGGCHADSFFTTGNIWGQNPLSCEIVRMRLRYALAVNAVLQDFT</sequence>
<protein>
    <submittedName>
        <fullName evidence="7">Heme biosynthesis (NirJ-2) family protein</fullName>
    </submittedName>
</protein>
<dbReference type="KEGG" id="cpo:COPRO5265_1094"/>
<keyword evidence="3" id="KW-0479">Metal-binding</keyword>
<dbReference type="Proteomes" id="UP000001732">
    <property type="component" value="Chromosome"/>
</dbReference>
<reference evidence="8" key="1">
    <citation type="submission" date="2008-08" db="EMBL/GenBank/DDBJ databases">
        <title>The complete genome sequence of Coprothermobacter proteolyticus strain ATCC 5245 / DSM 5265 / BT.</title>
        <authorList>
            <person name="Dodson R.J."/>
            <person name="Durkin A.S."/>
            <person name="Wu M."/>
            <person name="Eisen J."/>
            <person name="Sutton G."/>
        </authorList>
    </citation>
    <scope>NUCLEOTIDE SEQUENCE [LARGE SCALE GENOMIC DNA]</scope>
    <source>
        <strain evidence="8">ATCC 35245 / DSM 5265 / OCM 4 / BT</strain>
    </source>
</reference>
<proteinExistence type="predicted"/>
<gene>
    <name evidence="7" type="ordered locus">COPRO5265_1094</name>
</gene>
<dbReference type="EMBL" id="CP001145">
    <property type="protein sequence ID" value="ACI17195.1"/>
    <property type="molecule type" value="Genomic_DNA"/>
</dbReference>
<evidence type="ECO:0000313" key="8">
    <source>
        <dbReference type="Proteomes" id="UP000001732"/>
    </source>
</evidence>
<keyword evidence="2" id="KW-0949">S-adenosyl-L-methionine</keyword>
<keyword evidence="4" id="KW-0408">Iron</keyword>
<feature type="domain" description="Radical SAM core" evidence="6">
    <location>
        <begin position="63"/>
        <end position="285"/>
    </location>
</feature>
<dbReference type="Gene3D" id="3.20.20.70">
    <property type="entry name" value="Aldolase class I"/>
    <property type="match status" value="1"/>
</dbReference>
<evidence type="ECO:0000256" key="4">
    <source>
        <dbReference type="ARBA" id="ARBA00023004"/>
    </source>
</evidence>
<dbReference type="NCBIfam" id="TIGR04085">
    <property type="entry name" value="rSAM_more_4Fe4S"/>
    <property type="match status" value="1"/>
</dbReference>
<dbReference type="RefSeq" id="WP_012543847.1">
    <property type="nucleotide sequence ID" value="NC_011295.1"/>
</dbReference>
<reference evidence="7 8" key="2">
    <citation type="journal article" date="2014" name="Genome Announc.">
        <title>Complete Genome Sequence of Coprothermobacter proteolyticus DSM 5265.</title>
        <authorList>
            <person name="Alexiev A."/>
            <person name="Coil D.A."/>
            <person name="Badger J.H."/>
            <person name="Enticknap J."/>
            <person name="Ward N."/>
            <person name="Robb F.T."/>
            <person name="Eisen J.A."/>
        </authorList>
    </citation>
    <scope>NUCLEOTIDE SEQUENCE [LARGE SCALE GENOMIC DNA]</scope>
    <source>
        <strain evidence="8">ATCC 35245 / DSM 5265 / OCM 4 / BT</strain>
    </source>
</reference>
<dbReference type="GO" id="GO:0051536">
    <property type="term" value="F:iron-sulfur cluster binding"/>
    <property type="evidence" value="ECO:0007669"/>
    <property type="project" value="UniProtKB-KW"/>
</dbReference>
<evidence type="ECO:0000256" key="5">
    <source>
        <dbReference type="ARBA" id="ARBA00023014"/>
    </source>
</evidence>
<dbReference type="SUPFAM" id="SSF102114">
    <property type="entry name" value="Radical SAM enzymes"/>
    <property type="match status" value="1"/>
</dbReference>
<dbReference type="PANTHER" id="PTHR43273">
    <property type="entry name" value="ANAEROBIC SULFATASE-MATURATING ENZYME HOMOLOG ASLB-RELATED"/>
    <property type="match status" value="1"/>
</dbReference>
<dbReference type="GO" id="GO:0016491">
    <property type="term" value="F:oxidoreductase activity"/>
    <property type="evidence" value="ECO:0007669"/>
    <property type="project" value="InterPro"/>
</dbReference>
<dbReference type="PANTHER" id="PTHR43273:SF8">
    <property type="entry name" value="RADICAL SAM DOMAIN PROTEIN"/>
    <property type="match status" value="1"/>
</dbReference>
<evidence type="ECO:0000313" key="7">
    <source>
        <dbReference type="EMBL" id="ACI17195.1"/>
    </source>
</evidence>
<name>B5Y9F8_COPPD</name>
<dbReference type="PROSITE" id="PS51918">
    <property type="entry name" value="RADICAL_SAM"/>
    <property type="match status" value="1"/>
</dbReference>